<name>A0A1I1EFD8_9ACTN</name>
<dbReference type="InterPro" id="IPR011051">
    <property type="entry name" value="RmlC_Cupin_sf"/>
</dbReference>
<organism evidence="1 2">
    <name type="scientific">Nocardioides terrae</name>
    <dbReference type="NCBI Taxonomy" id="574651"/>
    <lineage>
        <taxon>Bacteria</taxon>
        <taxon>Bacillati</taxon>
        <taxon>Actinomycetota</taxon>
        <taxon>Actinomycetes</taxon>
        <taxon>Propionibacteriales</taxon>
        <taxon>Nocardioidaceae</taxon>
        <taxon>Nocardioides</taxon>
    </lineage>
</organism>
<gene>
    <name evidence="1" type="ORF">SAMN04487968_10253</name>
</gene>
<dbReference type="EMBL" id="FOLB01000002">
    <property type="protein sequence ID" value="SFB85747.1"/>
    <property type="molecule type" value="Genomic_DNA"/>
</dbReference>
<evidence type="ECO:0000313" key="2">
    <source>
        <dbReference type="Proteomes" id="UP000198832"/>
    </source>
</evidence>
<dbReference type="STRING" id="574651.SAMN04487968_10253"/>
<evidence type="ECO:0000313" key="1">
    <source>
        <dbReference type="EMBL" id="SFB85747.1"/>
    </source>
</evidence>
<dbReference type="InterPro" id="IPR014710">
    <property type="entry name" value="RmlC-like_jellyroll"/>
</dbReference>
<proteinExistence type="predicted"/>
<accession>A0A1I1EFD8</accession>
<protein>
    <recommendedName>
        <fullName evidence="3">Cupin domain-containing protein</fullName>
    </recommendedName>
</protein>
<dbReference type="SUPFAM" id="SSF51182">
    <property type="entry name" value="RmlC-like cupins"/>
    <property type="match status" value="1"/>
</dbReference>
<evidence type="ECO:0008006" key="3">
    <source>
        <dbReference type="Google" id="ProtNLM"/>
    </source>
</evidence>
<keyword evidence="2" id="KW-1185">Reference proteome</keyword>
<dbReference type="Gene3D" id="2.60.120.10">
    <property type="entry name" value="Jelly Rolls"/>
    <property type="match status" value="2"/>
</dbReference>
<dbReference type="RefSeq" id="WP_091120119.1">
    <property type="nucleotide sequence ID" value="NZ_FOLB01000002.1"/>
</dbReference>
<dbReference type="AlphaFoldDB" id="A0A1I1EFD8"/>
<reference evidence="1 2" key="1">
    <citation type="submission" date="2016-10" db="EMBL/GenBank/DDBJ databases">
        <authorList>
            <person name="de Groot N.N."/>
        </authorList>
    </citation>
    <scope>NUCLEOTIDE SEQUENCE [LARGE SCALE GENOMIC DNA]</scope>
    <source>
        <strain evidence="1 2">CGMCC 1.7056</strain>
    </source>
</reference>
<sequence>MSGDHDHAHDAEPRARFVYDEWMESTGVPIHTGYFISDLRTVDLGWWEQRRCNTAFVQLEGQEGVSETRITEIPPGATLPAYKIGIDEIVYVLMGNGSTLVTDGNDHQDAFEWSTRAMFLVPANTTRRYRNLGNEPVRLVHYTYLPLALSVVADPAFFLDNPYQLPARHAEGTATDPYSAAVTFDGGQGYRWINGQRGDGVPYWYGRLFPDMSAWDDFEDNDERGIGSKSVRLQFAGTDMSAHMSIFEPRTYKKGHRHGPGRAIFIPGGEGYSVMWPEGGEKVVIRWHEGSMFVPPNRWFHQHFNLGEKPGRYLAIHPPIQLHGYSEKAVNKTDQIEYHAEDPEIRELFEKELAERGLTSLMGDDLYAARTREGSVG</sequence>
<dbReference type="Proteomes" id="UP000198832">
    <property type="component" value="Unassembled WGS sequence"/>
</dbReference>
<dbReference type="OrthoDB" id="285029at2"/>